<dbReference type="EMBL" id="JAIWYP010000002">
    <property type="protein sequence ID" value="KAH3874990.1"/>
    <property type="molecule type" value="Genomic_DNA"/>
</dbReference>
<evidence type="ECO:0000313" key="1">
    <source>
        <dbReference type="EMBL" id="KAH3874990.1"/>
    </source>
</evidence>
<keyword evidence="3" id="KW-1185">Reference proteome</keyword>
<accession>A0A9D4MF23</accession>
<dbReference type="EMBL" id="JAIWYP010000002">
    <property type="protein sequence ID" value="KAH3874993.1"/>
    <property type="molecule type" value="Genomic_DNA"/>
</dbReference>
<evidence type="ECO:0000313" key="2">
    <source>
        <dbReference type="EMBL" id="KAH3874993.1"/>
    </source>
</evidence>
<dbReference type="Proteomes" id="UP000828390">
    <property type="component" value="Unassembled WGS sequence"/>
</dbReference>
<proteinExistence type="predicted"/>
<reference evidence="1" key="1">
    <citation type="journal article" date="2019" name="bioRxiv">
        <title>The Genome of the Zebra Mussel, Dreissena polymorpha: A Resource for Invasive Species Research.</title>
        <authorList>
            <person name="McCartney M.A."/>
            <person name="Auch B."/>
            <person name="Kono T."/>
            <person name="Mallez S."/>
            <person name="Zhang Y."/>
            <person name="Obille A."/>
            <person name="Becker A."/>
            <person name="Abrahante J.E."/>
            <person name="Garbe J."/>
            <person name="Badalamenti J.P."/>
            <person name="Herman A."/>
            <person name="Mangelson H."/>
            <person name="Liachko I."/>
            <person name="Sullivan S."/>
            <person name="Sone E.D."/>
            <person name="Koren S."/>
            <person name="Silverstein K.A.T."/>
            <person name="Beckman K.B."/>
            <person name="Gohl D.M."/>
        </authorList>
    </citation>
    <scope>NUCLEOTIDE SEQUENCE</scope>
    <source>
        <strain evidence="1">Duluth1</strain>
        <tissue evidence="1">Whole animal</tissue>
    </source>
</reference>
<protein>
    <submittedName>
        <fullName evidence="1">Uncharacterized protein</fullName>
    </submittedName>
</protein>
<dbReference type="AlphaFoldDB" id="A0A9D4MF23"/>
<comment type="caution">
    <text evidence="1">The sequence shown here is derived from an EMBL/GenBank/DDBJ whole genome shotgun (WGS) entry which is preliminary data.</text>
</comment>
<sequence>MSRQLLHRHSAKAPNIELGECRASSDLDIRHTSRISSWSDCRSRSDIDIRQKSRMSSLVEQALTSTFGKSP</sequence>
<reference evidence="1" key="2">
    <citation type="submission" date="2020-11" db="EMBL/GenBank/DDBJ databases">
        <authorList>
            <person name="McCartney M.A."/>
            <person name="Auch B."/>
            <person name="Kono T."/>
            <person name="Mallez S."/>
            <person name="Becker A."/>
            <person name="Gohl D.M."/>
            <person name="Silverstein K.A.T."/>
            <person name="Koren S."/>
            <person name="Bechman K.B."/>
            <person name="Herman A."/>
            <person name="Abrahante J.E."/>
            <person name="Garbe J."/>
        </authorList>
    </citation>
    <scope>NUCLEOTIDE SEQUENCE</scope>
    <source>
        <strain evidence="1">Duluth1</strain>
        <tissue evidence="1">Whole animal</tissue>
    </source>
</reference>
<name>A0A9D4MF23_DREPO</name>
<gene>
    <name evidence="1" type="ORF">DPMN_038248</name>
    <name evidence="2" type="ORF">DPMN_038251</name>
</gene>
<evidence type="ECO:0000313" key="3">
    <source>
        <dbReference type="Proteomes" id="UP000828390"/>
    </source>
</evidence>
<organism evidence="1 3">
    <name type="scientific">Dreissena polymorpha</name>
    <name type="common">Zebra mussel</name>
    <name type="synonym">Mytilus polymorpha</name>
    <dbReference type="NCBI Taxonomy" id="45954"/>
    <lineage>
        <taxon>Eukaryota</taxon>
        <taxon>Metazoa</taxon>
        <taxon>Spiralia</taxon>
        <taxon>Lophotrochozoa</taxon>
        <taxon>Mollusca</taxon>
        <taxon>Bivalvia</taxon>
        <taxon>Autobranchia</taxon>
        <taxon>Heteroconchia</taxon>
        <taxon>Euheterodonta</taxon>
        <taxon>Imparidentia</taxon>
        <taxon>Neoheterodontei</taxon>
        <taxon>Myida</taxon>
        <taxon>Dreissenoidea</taxon>
        <taxon>Dreissenidae</taxon>
        <taxon>Dreissena</taxon>
    </lineage>
</organism>